<evidence type="ECO:0000256" key="4">
    <source>
        <dbReference type="ARBA" id="ARBA00022884"/>
    </source>
</evidence>
<dbReference type="HAMAP" id="MF_00083">
    <property type="entry name" value="Pept_tRNA_hydro_bact"/>
    <property type="match status" value="1"/>
</dbReference>
<evidence type="ECO:0000256" key="6">
    <source>
        <dbReference type="ARBA" id="ARBA00050038"/>
    </source>
</evidence>
<evidence type="ECO:0000256" key="2">
    <source>
        <dbReference type="ARBA" id="ARBA00022555"/>
    </source>
</evidence>
<comment type="caution">
    <text evidence="10">The sequence shown here is derived from an EMBL/GenBank/DDBJ whole genome shotgun (WGS) entry which is preliminary data.</text>
</comment>
<accession>A0A9W6GG92</accession>
<dbReference type="SUPFAM" id="SSF53178">
    <property type="entry name" value="Peptidyl-tRNA hydrolase-like"/>
    <property type="match status" value="1"/>
</dbReference>
<comment type="catalytic activity">
    <reaction evidence="7 8">
        <text>an N-acyl-L-alpha-aminoacyl-tRNA + H2O = an N-acyl-L-amino acid + a tRNA + H(+)</text>
        <dbReference type="Rhea" id="RHEA:54448"/>
        <dbReference type="Rhea" id="RHEA-COMP:10123"/>
        <dbReference type="Rhea" id="RHEA-COMP:13883"/>
        <dbReference type="ChEBI" id="CHEBI:15377"/>
        <dbReference type="ChEBI" id="CHEBI:15378"/>
        <dbReference type="ChEBI" id="CHEBI:59874"/>
        <dbReference type="ChEBI" id="CHEBI:78442"/>
        <dbReference type="ChEBI" id="CHEBI:138191"/>
        <dbReference type="EC" id="3.1.1.29"/>
    </reaction>
</comment>
<feature type="binding site" evidence="7">
    <location>
        <position position="63"/>
    </location>
    <ligand>
        <name>tRNA</name>
        <dbReference type="ChEBI" id="CHEBI:17843"/>
    </ligand>
</feature>
<evidence type="ECO:0000256" key="3">
    <source>
        <dbReference type="ARBA" id="ARBA00022801"/>
    </source>
</evidence>
<dbReference type="NCBIfam" id="TIGR00447">
    <property type="entry name" value="pth"/>
    <property type="match status" value="1"/>
</dbReference>
<comment type="caution">
    <text evidence="7">Lacks conserved residue(s) required for the propagation of feature annotation.</text>
</comment>
<dbReference type="InterPro" id="IPR001328">
    <property type="entry name" value="Pept_tRNA_hydro"/>
</dbReference>
<comment type="subunit">
    <text evidence="7">Monomer.</text>
</comment>
<dbReference type="GO" id="GO:0072344">
    <property type="term" value="P:rescue of stalled ribosome"/>
    <property type="evidence" value="ECO:0007669"/>
    <property type="project" value="UniProtKB-UniRule"/>
</dbReference>
<feature type="site" description="Discriminates between blocked and unblocked aminoacyl-tRNA" evidence="7">
    <location>
        <position position="9"/>
    </location>
</feature>
<dbReference type="Pfam" id="PF01195">
    <property type="entry name" value="Pept_tRNA_hydro"/>
    <property type="match status" value="1"/>
</dbReference>
<evidence type="ECO:0000256" key="9">
    <source>
        <dbReference type="RuleBase" id="RU004320"/>
    </source>
</evidence>
<gene>
    <name evidence="7 10" type="primary">pth</name>
    <name evidence="10" type="ORF">TISLANDTSLP1_08500</name>
</gene>
<dbReference type="FunFam" id="3.40.50.1470:FF:000001">
    <property type="entry name" value="Peptidyl-tRNA hydrolase"/>
    <property type="match status" value="1"/>
</dbReference>
<dbReference type="GO" id="GO:0006515">
    <property type="term" value="P:protein quality control for misfolded or incompletely synthesized proteins"/>
    <property type="evidence" value="ECO:0007669"/>
    <property type="project" value="UniProtKB-UniRule"/>
</dbReference>
<feature type="binding site" evidence="7">
    <location>
        <position position="14"/>
    </location>
    <ligand>
        <name>tRNA</name>
        <dbReference type="ChEBI" id="CHEBI:17843"/>
    </ligand>
</feature>
<dbReference type="InterPro" id="IPR036416">
    <property type="entry name" value="Pept_tRNA_hydro_sf"/>
</dbReference>
<comment type="function">
    <text evidence="7">Hydrolyzes ribosome-free peptidyl-tRNAs (with 1 or more amino acids incorporated), which drop off the ribosome during protein synthesis, or as a result of ribosome stalling.</text>
</comment>
<dbReference type="EC" id="3.1.1.29" evidence="1 7"/>
<evidence type="ECO:0000256" key="1">
    <source>
        <dbReference type="ARBA" id="ARBA00013260"/>
    </source>
</evidence>
<keyword evidence="4 7" id="KW-0694">RNA-binding</keyword>
<evidence type="ECO:0000256" key="7">
    <source>
        <dbReference type="HAMAP-Rule" id="MF_00083"/>
    </source>
</evidence>
<keyword evidence="7" id="KW-0963">Cytoplasm</keyword>
<keyword evidence="3 7" id="KW-0378">Hydrolase</keyword>
<comment type="similarity">
    <text evidence="5 7 9">Belongs to the PTH family.</text>
</comment>
<reference evidence="10" key="1">
    <citation type="submission" date="2022-12" db="EMBL/GenBank/DDBJ databases">
        <title>Reference genome sequencing for broad-spectrum identification of bacterial and archaeal isolates by mass spectrometry.</title>
        <authorList>
            <person name="Sekiguchi Y."/>
            <person name="Tourlousse D.M."/>
        </authorList>
    </citation>
    <scope>NUCLEOTIDE SEQUENCE</scope>
    <source>
        <strain evidence="10">TSL-P1</strain>
    </source>
</reference>
<dbReference type="GO" id="GO:0005737">
    <property type="term" value="C:cytoplasm"/>
    <property type="evidence" value="ECO:0007669"/>
    <property type="project" value="UniProtKB-SubCell"/>
</dbReference>
<protein>
    <recommendedName>
        <fullName evidence="6 7">Peptidyl-tRNA hydrolase</fullName>
        <shortName evidence="7">Pth</shortName>
        <ecNumber evidence="1 7">3.1.1.29</ecNumber>
    </recommendedName>
</protein>
<dbReference type="PANTHER" id="PTHR17224">
    <property type="entry name" value="PEPTIDYL-TRNA HYDROLASE"/>
    <property type="match status" value="1"/>
</dbReference>
<sequence length="187" mass="21038">MIVIVGLGNPGRKYAKTRHNVGFMVVDELARKYGLVFKEKNDYYITEWRLENKDITIIKPTTYMNLSGTAVKKVVNEKILKNLPESLIVIHDDVDMPLGKIKIKKNGSSGGHKGVQSIIDSLGTKDFIRIKIGIGKDPYQDVSEYVLSPFTSEQRAKIKEKISEAVESIVVIINEGVNKAMNIYNRL</sequence>
<dbReference type="PROSITE" id="PS01195">
    <property type="entry name" value="PEPT_TRNA_HYDROL_1"/>
    <property type="match status" value="1"/>
</dbReference>
<dbReference type="InterPro" id="IPR018171">
    <property type="entry name" value="Pept_tRNA_hydro_CS"/>
</dbReference>
<comment type="function">
    <text evidence="7">Catalyzes the release of premature peptidyl moieties from peptidyl-tRNA molecules trapped in stalled 50S ribosomal subunits, and thus maintains levels of free tRNAs and 50S ribosomes.</text>
</comment>
<feature type="site" description="Stabilizes the basic form of H active site to accept a proton" evidence="7">
    <location>
        <position position="92"/>
    </location>
</feature>
<dbReference type="Proteomes" id="UP001144297">
    <property type="component" value="Unassembled WGS sequence"/>
</dbReference>
<evidence type="ECO:0000313" key="11">
    <source>
        <dbReference type="Proteomes" id="UP001144297"/>
    </source>
</evidence>
<evidence type="ECO:0000256" key="5">
    <source>
        <dbReference type="ARBA" id="ARBA00038063"/>
    </source>
</evidence>
<comment type="subcellular location">
    <subcellularLocation>
        <location evidence="7">Cytoplasm</location>
    </subcellularLocation>
</comment>
<proteinExistence type="inferred from homology"/>
<name>A0A9W6GG92_9BACT</name>
<feature type="active site" description="Proton acceptor" evidence="7">
    <location>
        <position position="19"/>
    </location>
</feature>
<dbReference type="CDD" id="cd00462">
    <property type="entry name" value="PTH"/>
    <property type="match status" value="1"/>
</dbReference>
<feature type="binding site" evidence="7">
    <location>
        <position position="65"/>
    </location>
    <ligand>
        <name>tRNA</name>
        <dbReference type="ChEBI" id="CHEBI:17843"/>
    </ligand>
</feature>
<keyword evidence="11" id="KW-1185">Reference proteome</keyword>
<dbReference type="PANTHER" id="PTHR17224:SF1">
    <property type="entry name" value="PEPTIDYL-TRNA HYDROLASE"/>
    <property type="match status" value="1"/>
</dbReference>
<keyword evidence="2 7" id="KW-0820">tRNA-binding</keyword>
<dbReference type="EMBL" id="BSDX01000001">
    <property type="protein sequence ID" value="GLI53157.1"/>
    <property type="molecule type" value="Genomic_DNA"/>
</dbReference>
<dbReference type="AlphaFoldDB" id="A0A9W6GG92"/>
<organism evidence="10 11">
    <name type="scientific">Thermodesulfovibrio yellowstonii</name>
    <dbReference type="NCBI Taxonomy" id="28262"/>
    <lineage>
        <taxon>Bacteria</taxon>
        <taxon>Pseudomonadati</taxon>
        <taxon>Nitrospirota</taxon>
        <taxon>Thermodesulfovibrionia</taxon>
        <taxon>Thermodesulfovibrionales</taxon>
        <taxon>Thermodesulfovibrionaceae</taxon>
        <taxon>Thermodesulfovibrio</taxon>
    </lineage>
</organism>
<dbReference type="GO" id="GO:0000049">
    <property type="term" value="F:tRNA binding"/>
    <property type="evidence" value="ECO:0007669"/>
    <property type="project" value="UniProtKB-UniRule"/>
</dbReference>
<dbReference type="Gene3D" id="3.40.50.1470">
    <property type="entry name" value="Peptidyl-tRNA hydrolase"/>
    <property type="match status" value="1"/>
</dbReference>
<evidence type="ECO:0000256" key="8">
    <source>
        <dbReference type="RuleBase" id="RU000673"/>
    </source>
</evidence>
<evidence type="ECO:0000313" key="10">
    <source>
        <dbReference type="EMBL" id="GLI53157.1"/>
    </source>
</evidence>
<dbReference type="GO" id="GO:0004045">
    <property type="term" value="F:peptidyl-tRNA hydrolase activity"/>
    <property type="evidence" value="ECO:0007669"/>
    <property type="project" value="UniProtKB-UniRule"/>
</dbReference>